<dbReference type="Pfam" id="PF06114">
    <property type="entry name" value="Peptidase_M78"/>
    <property type="match status" value="1"/>
</dbReference>
<dbReference type="InterPro" id="IPR010359">
    <property type="entry name" value="IrrE_HExxH"/>
</dbReference>
<evidence type="ECO:0000259" key="2">
    <source>
        <dbReference type="PROSITE" id="PS50943"/>
    </source>
</evidence>
<dbReference type="EMBL" id="JABVEC010000023">
    <property type="protein sequence ID" value="MBC6469098.1"/>
    <property type="molecule type" value="Genomic_DNA"/>
</dbReference>
<dbReference type="Gene3D" id="1.10.260.40">
    <property type="entry name" value="lambda repressor-like DNA-binding domains"/>
    <property type="match status" value="1"/>
</dbReference>
<gene>
    <name evidence="3" type="ORF">HKK74_26905</name>
</gene>
<evidence type="ECO:0000313" key="3">
    <source>
        <dbReference type="EMBL" id="MBC6469098.1"/>
    </source>
</evidence>
<comment type="caution">
    <text evidence="3">The sequence shown here is derived from an EMBL/GenBank/DDBJ whole genome shotgun (WGS) entry which is preliminary data.</text>
</comment>
<dbReference type="PANTHER" id="PTHR43236:SF1">
    <property type="entry name" value="BLL7220 PROTEIN"/>
    <property type="match status" value="1"/>
</dbReference>
<comment type="similarity">
    <text evidence="1">Belongs to the short-chain fatty acyl-CoA assimilation regulator (ScfR) family.</text>
</comment>
<name>A0ABR7LWQ6_9ACTN</name>
<dbReference type="InterPro" id="IPR010982">
    <property type="entry name" value="Lambda_DNA-bd_dom_sf"/>
</dbReference>
<evidence type="ECO:0000256" key="1">
    <source>
        <dbReference type="ARBA" id="ARBA00007227"/>
    </source>
</evidence>
<keyword evidence="4" id="KW-1185">Reference proteome</keyword>
<proteinExistence type="inferred from homology"/>
<organism evidence="3 4">
    <name type="scientific">Actinomadura alba</name>
    <dbReference type="NCBI Taxonomy" id="406431"/>
    <lineage>
        <taxon>Bacteria</taxon>
        <taxon>Bacillati</taxon>
        <taxon>Actinomycetota</taxon>
        <taxon>Actinomycetes</taxon>
        <taxon>Streptosporangiales</taxon>
        <taxon>Thermomonosporaceae</taxon>
        <taxon>Actinomadura</taxon>
    </lineage>
</organism>
<dbReference type="Proteomes" id="UP000805614">
    <property type="component" value="Unassembled WGS sequence"/>
</dbReference>
<dbReference type="Pfam" id="PF01381">
    <property type="entry name" value="HTH_3"/>
    <property type="match status" value="1"/>
</dbReference>
<dbReference type="PROSITE" id="PS50943">
    <property type="entry name" value="HTH_CROC1"/>
    <property type="match status" value="1"/>
</dbReference>
<dbReference type="CDD" id="cd00093">
    <property type="entry name" value="HTH_XRE"/>
    <property type="match status" value="1"/>
</dbReference>
<dbReference type="SUPFAM" id="SSF47413">
    <property type="entry name" value="lambda repressor-like DNA-binding domains"/>
    <property type="match status" value="1"/>
</dbReference>
<dbReference type="InterPro" id="IPR052345">
    <property type="entry name" value="Rad_response_metalloprotease"/>
</dbReference>
<dbReference type="PANTHER" id="PTHR43236">
    <property type="entry name" value="ANTITOXIN HIGA1"/>
    <property type="match status" value="1"/>
</dbReference>
<sequence>MTTTEKSWLVDSLNEGRFTPSRLTLVRERRGLTKQALADLCGVSRRAVTAWESGRVDNPPIDVLSRVLDFPESFFLADEVARVDPEAVSFRALSTMTARQLHRVLAASTLAVELARWMDDHYKTPSPDLPDLSDTEGLDPVVAAETVRRVWSLGDGPIKHLLGLLERKGVRVFSLPINDREVDAFSFWQEDRPYVFLNTGRTVERMRFDLAHELGHLILHKELIARRARDIEQQAQDFASSFLMPADALYELVIGNPRLSDVFSLKRYWKVSAVAMVHRLFQLGIISEWSNRTWMIELSERGFRSSEPDGISPETSKLFKQLFALARQDGWSRSRIASSLFISEDELDVMVFGLAVTNAPKGVARIGQDVTESVPPAFGGGNSRIRRVK</sequence>
<accession>A0ABR7LWQ6</accession>
<dbReference type="RefSeq" id="WP_222722762.1">
    <property type="nucleotide sequence ID" value="NZ_BAAAOK010000037.1"/>
</dbReference>
<dbReference type="SMART" id="SM00530">
    <property type="entry name" value="HTH_XRE"/>
    <property type="match status" value="1"/>
</dbReference>
<evidence type="ECO:0000313" key="4">
    <source>
        <dbReference type="Proteomes" id="UP000805614"/>
    </source>
</evidence>
<dbReference type="InterPro" id="IPR001387">
    <property type="entry name" value="Cro/C1-type_HTH"/>
</dbReference>
<dbReference type="Gene3D" id="1.10.10.2910">
    <property type="match status" value="1"/>
</dbReference>
<reference evidence="3 4" key="1">
    <citation type="submission" date="2020-06" db="EMBL/GenBank/DDBJ databases">
        <title>Actinomadura xiongansis sp. nov., isolated from soil of Baiyangdian.</title>
        <authorList>
            <person name="Zhang X."/>
        </authorList>
    </citation>
    <scope>NUCLEOTIDE SEQUENCE [LARGE SCALE GENOMIC DNA]</scope>
    <source>
        <strain evidence="3 4">HBUM206468</strain>
    </source>
</reference>
<feature type="domain" description="HTH cro/C1-type" evidence="2">
    <location>
        <begin position="23"/>
        <end position="75"/>
    </location>
</feature>
<protein>
    <submittedName>
        <fullName evidence="3">ImmA/IrrE family metallo-endopeptidase</fullName>
    </submittedName>
</protein>